<evidence type="ECO:0000256" key="2">
    <source>
        <dbReference type="ARBA" id="ARBA00004141"/>
    </source>
</evidence>
<comment type="subcellular location">
    <subcellularLocation>
        <location evidence="2">Membrane</location>
        <topology evidence="2">Multi-pass membrane protein</topology>
    </subcellularLocation>
</comment>
<keyword evidence="8 11" id="KW-1133">Transmembrane helix</keyword>
<dbReference type="GO" id="GO:0006508">
    <property type="term" value="P:proteolysis"/>
    <property type="evidence" value="ECO:0007669"/>
    <property type="project" value="UniProtKB-KW"/>
</dbReference>
<accession>A0AA35RHL3</accession>
<dbReference type="AlphaFoldDB" id="A0AA35RHL3"/>
<feature type="domain" description="Peptidase M50" evidence="12">
    <location>
        <begin position="11"/>
        <end position="52"/>
    </location>
</feature>
<dbReference type="Proteomes" id="UP001174909">
    <property type="component" value="Unassembled WGS sequence"/>
</dbReference>
<dbReference type="InterPro" id="IPR008915">
    <property type="entry name" value="Peptidase_M50"/>
</dbReference>
<proteinExistence type="inferred from homology"/>
<comment type="cofactor">
    <cofactor evidence="1">
        <name>Zn(2+)</name>
        <dbReference type="ChEBI" id="CHEBI:29105"/>
    </cofactor>
</comment>
<evidence type="ECO:0000256" key="6">
    <source>
        <dbReference type="ARBA" id="ARBA00022801"/>
    </source>
</evidence>
<dbReference type="SUPFAM" id="SSF50156">
    <property type="entry name" value="PDZ domain-like"/>
    <property type="match status" value="1"/>
</dbReference>
<dbReference type="InterPro" id="IPR036034">
    <property type="entry name" value="PDZ_sf"/>
</dbReference>
<dbReference type="Gene3D" id="2.30.42.10">
    <property type="match status" value="1"/>
</dbReference>
<comment type="similarity">
    <text evidence="3">Belongs to the peptidase M50A family.</text>
</comment>
<evidence type="ECO:0000256" key="9">
    <source>
        <dbReference type="ARBA" id="ARBA00023049"/>
    </source>
</evidence>
<dbReference type="InterPro" id="IPR041489">
    <property type="entry name" value="PDZ_6"/>
</dbReference>
<comment type="caution">
    <text evidence="14">The sequence shown here is derived from an EMBL/GenBank/DDBJ whole genome shotgun (WGS) entry which is preliminary data.</text>
</comment>
<dbReference type="GO" id="GO:0016020">
    <property type="term" value="C:membrane"/>
    <property type="evidence" value="ECO:0007669"/>
    <property type="project" value="UniProtKB-SubCell"/>
</dbReference>
<feature type="transmembrane region" description="Helical" evidence="11">
    <location>
        <begin position="6"/>
        <end position="24"/>
    </location>
</feature>
<dbReference type="CDD" id="cd06163">
    <property type="entry name" value="S2P-M50_PDZ_RseP-like"/>
    <property type="match status" value="1"/>
</dbReference>
<dbReference type="EMBL" id="CASHTH010001038">
    <property type="protein sequence ID" value="CAI8010461.1"/>
    <property type="molecule type" value="Genomic_DNA"/>
</dbReference>
<evidence type="ECO:0000256" key="10">
    <source>
        <dbReference type="ARBA" id="ARBA00023136"/>
    </source>
</evidence>
<evidence type="ECO:0000259" key="12">
    <source>
        <dbReference type="Pfam" id="PF02163"/>
    </source>
</evidence>
<dbReference type="Pfam" id="PF17820">
    <property type="entry name" value="PDZ_6"/>
    <property type="match status" value="1"/>
</dbReference>
<feature type="transmembrane region" description="Helical" evidence="11">
    <location>
        <begin position="388"/>
        <end position="406"/>
    </location>
</feature>
<organism evidence="14 15">
    <name type="scientific">Geodia barretti</name>
    <name type="common">Barrett's horny sponge</name>
    <dbReference type="NCBI Taxonomy" id="519541"/>
    <lineage>
        <taxon>Eukaryota</taxon>
        <taxon>Metazoa</taxon>
        <taxon>Porifera</taxon>
        <taxon>Demospongiae</taxon>
        <taxon>Heteroscleromorpha</taxon>
        <taxon>Tetractinellida</taxon>
        <taxon>Astrophorina</taxon>
        <taxon>Geodiidae</taxon>
        <taxon>Geodia</taxon>
    </lineage>
</organism>
<protein>
    <submittedName>
        <fullName evidence="14">Zinc metalloprotease RasP</fullName>
    </submittedName>
</protein>
<keyword evidence="9 14" id="KW-0482">Metalloprotease</keyword>
<evidence type="ECO:0000256" key="3">
    <source>
        <dbReference type="ARBA" id="ARBA00009989"/>
    </source>
</evidence>
<sequence>METAFIAIIAFVPMLVMLVVNHEWGHFFTAKAFGVKVLEFGIGYPPRAFSIFTGRTRVLLDDNTQYINLPGVAAIHPGLRVRLQTAEDASGNLVARVVEASQSSGRRRQSSLHDMGSDEYLQHEGTIKDIDPESLVVADMVYSLNWLPLGGFVRLAGENNPAVPRSLAAKGPGPRAIILAAGSLVNAAFPLFAFTLLFMIPQSVTVGQVQVEEVVANSPAMAAGIRPGDLVLTAGDRTIEHGSDLVRATTLNAGTSMDWLVEREGRTEIVRVTPRVNPPEGQGATGIRIGLVNLRSETRYEPPWTAVWLGTTNTWEIYPAPWALPQVTGEVTRDGGLRGWVVLSILFSINLAILNLLPIPMLDGGRLVFVLLEWVRGGKRIPADREGLVHLIGFVVLLGFILFITYNDIVRMVQGGSPLGG</sequence>
<keyword evidence="4" id="KW-0645">Protease</keyword>
<evidence type="ECO:0000256" key="11">
    <source>
        <dbReference type="SAM" id="Phobius"/>
    </source>
</evidence>
<evidence type="ECO:0000259" key="13">
    <source>
        <dbReference type="Pfam" id="PF17820"/>
    </source>
</evidence>
<evidence type="ECO:0000256" key="4">
    <source>
        <dbReference type="ARBA" id="ARBA00022670"/>
    </source>
</evidence>
<gene>
    <name evidence="14" type="ORF">GBAR_LOCUS6899</name>
</gene>
<dbReference type="PANTHER" id="PTHR42837:SF2">
    <property type="entry name" value="MEMBRANE METALLOPROTEASE ARASP2, CHLOROPLASTIC-RELATED"/>
    <property type="match status" value="1"/>
</dbReference>
<evidence type="ECO:0000256" key="1">
    <source>
        <dbReference type="ARBA" id="ARBA00001947"/>
    </source>
</evidence>
<name>A0AA35RHL3_GEOBA</name>
<feature type="transmembrane region" description="Helical" evidence="11">
    <location>
        <begin position="176"/>
        <end position="200"/>
    </location>
</feature>
<reference evidence="14" key="1">
    <citation type="submission" date="2023-03" db="EMBL/GenBank/DDBJ databases">
        <authorList>
            <person name="Steffen K."/>
            <person name="Cardenas P."/>
        </authorList>
    </citation>
    <scope>NUCLEOTIDE SEQUENCE</scope>
</reference>
<feature type="domain" description="Peptidase M50" evidence="12">
    <location>
        <begin position="139"/>
        <end position="399"/>
    </location>
</feature>
<keyword evidence="5 11" id="KW-0812">Transmembrane</keyword>
<keyword evidence="10 11" id="KW-0472">Membrane</keyword>
<feature type="domain" description="PDZ" evidence="13">
    <location>
        <begin position="211"/>
        <end position="262"/>
    </location>
</feature>
<keyword evidence="7" id="KW-0862">Zinc</keyword>
<evidence type="ECO:0000313" key="15">
    <source>
        <dbReference type="Proteomes" id="UP001174909"/>
    </source>
</evidence>
<evidence type="ECO:0000256" key="5">
    <source>
        <dbReference type="ARBA" id="ARBA00022692"/>
    </source>
</evidence>
<feature type="transmembrane region" description="Helical" evidence="11">
    <location>
        <begin position="337"/>
        <end position="357"/>
    </location>
</feature>
<keyword evidence="15" id="KW-1185">Reference proteome</keyword>
<evidence type="ECO:0000256" key="8">
    <source>
        <dbReference type="ARBA" id="ARBA00022989"/>
    </source>
</evidence>
<dbReference type="PANTHER" id="PTHR42837">
    <property type="entry name" value="REGULATOR OF SIGMA-E PROTEASE RSEP"/>
    <property type="match status" value="1"/>
</dbReference>
<evidence type="ECO:0000313" key="14">
    <source>
        <dbReference type="EMBL" id="CAI8010461.1"/>
    </source>
</evidence>
<dbReference type="Pfam" id="PF02163">
    <property type="entry name" value="Peptidase_M50"/>
    <property type="match status" value="2"/>
</dbReference>
<evidence type="ECO:0000256" key="7">
    <source>
        <dbReference type="ARBA" id="ARBA00022833"/>
    </source>
</evidence>
<dbReference type="GO" id="GO:0004222">
    <property type="term" value="F:metalloendopeptidase activity"/>
    <property type="evidence" value="ECO:0007669"/>
    <property type="project" value="InterPro"/>
</dbReference>
<dbReference type="InterPro" id="IPR004387">
    <property type="entry name" value="Pept_M50_Zn"/>
</dbReference>
<keyword evidence="6" id="KW-0378">Hydrolase</keyword>